<name>A0A4V6S1E7_9AGAM</name>
<dbReference type="Proteomes" id="UP000310158">
    <property type="component" value="Unassembled WGS sequence"/>
</dbReference>
<feature type="compositionally biased region" description="Basic residues" evidence="3">
    <location>
        <begin position="10"/>
        <end position="20"/>
    </location>
</feature>
<dbReference type="Pfam" id="PF00046">
    <property type="entry name" value="Homeodomain"/>
    <property type="match status" value="1"/>
</dbReference>
<protein>
    <recommendedName>
        <fullName evidence="4">Homeobox domain-containing protein</fullName>
    </recommendedName>
</protein>
<organism evidence="5 6">
    <name type="scientific">Bondarzewia mesenterica</name>
    <dbReference type="NCBI Taxonomy" id="1095465"/>
    <lineage>
        <taxon>Eukaryota</taxon>
        <taxon>Fungi</taxon>
        <taxon>Dikarya</taxon>
        <taxon>Basidiomycota</taxon>
        <taxon>Agaricomycotina</taxon>
        <taxon>Agaricomycetes</taxon>
        <taxon>Russulales</taxon>
        <taxon>Bondarzewiaceae</taxon>
        <taxon>Bondarzewia</taxon>
    </lineage>
</organism>
<gene>
    <name evidence="5" type="ORF">EW146_g5963</name>
</gene>
<dbReference type="SMART" id="SM00389">
    <property type="entry name" value="HOX"/>
    <property type="match status" value="1"/>
</dbReference>
<evidence type="ECO:0000256" key="2">
    <source>
        <dbReference type="RuleBase" id="RU000682"/>
    </source>
</evidence>
<reference evidence="5 6" key="1">
    <citation type="submission" date="2019-02" db="EMBL/GenBank/DDBJ databases">
        <title>Genome sequencing of the rare red list fungi Bondarzewia mesenterica.</title>
        <authorList>
            <person name="Buettner E."/>
            <person name="Kellner H."/>
        </authorList>
    </citation>
    <scope>NUCLEOTIDE SEQUENCE [LARGE SCALE GENOMIC DNA]</scope>
    <source>
        <strain evidence="5 6">DSM 108281</strain>
    </source>
</reference>
<dbReference type="CDD" id="cd00086">
    <property type="entry name" value="homeodomain"/>
    <property type="match status" value="1"/>
</dbReference>
<evidence type="ECO:0000259" key="4">
    <source>
        <dbReference type="PROSITE" id="PS50071"/>
    </source>
</evidence>
<feature type="DNA-binding region" description="Homeobox" evidence="1">
    <location>
        <begin position="39"/>
        <end position="98"/>
    </location>
</feature>
<keyword evidence="1 2" id="KW-0238">DNA-binding</keyword>
<dbReference type="AlphaFoldDB" id="A0A4V6S1E7"/>
<dbReference type="GO" id="GO:0005634">
    <property type="term" value="C:nucleus"/>
    <property type="evidence" value="ECO:0007669"/>
    <property type="project" value="UniProtKB-SubCell"/>
</dbReference>
<evidence type="ECO:0000256" key="3">
    <source>
        <dbReference type="SAM" id="MobiDB-lite"/>
    </source>
</evidence>
<comment type="subcellular location">
    <subcellularLocation>
        <location evidence="1 2">Nucleus</location>
    </subcellularLocation>
</comment>
<feature type="compositionally biased region" description="Low complexity" evidence="3">
    <location>
        <begin position="139"/>
        <end position="160"/>
    </location>
</feature>
<keyword evidence="6" id="KW-1185">Reference proteome</keyword>
<proteinExistence type="predicted"/>
<feature type="region of interest" description="Disordered" evidence="3">
    <location>
        <begin position="131"/>
        <end position="161"/>
    </location>
</feature>
<dbReference type="GO" id="GO:0003677">
    <property type="term" value="F:DNA binding"/>
    <property type="evidence" value="ECO:0007669"/>
    <property type="project" value="UniProtKB-UniRule"/>
</dbReference>
<dbReference type="InterPro" id="IPR001356">
    <property type="entry name" value="HD"/>
</dbReference>
<feature type="region of interest" description="Disordered" evidence="3">
    <location>
        <begin position="1"/>
        <end position="44"/>
    </location>
</feature>
<evidence type="ECO:0000313" key="6">
    <source>
        <dbReference type="Proteomes" id="UP000310158"/>
    </source>
</evidence>
<comment type="caution">
    <text evidence="5">The sequence shown here is derived from an EMBL/GenBank/DDBJ whole genome shotgun (WGS) entry which is preliminary data.</text>
</comment>
<dbReference type="Gene3D" id="1.10.10.60">
    <property type="entry name" value="Homeodomain-like"/>
    <property type="match status" value="1"/>
</dbReference>
<dbReference type="PROSITE" id="PS50071">
    <property type="entry name" value="HOMEOBOX_2"/>
    <property type="match status" value="1"/>
</dbReference>
<accession>A0A4V6S1E7</accession>
<dbReference type="SUPFAM" id="SSF46689">
    <property type="entry name" value="Homeodomain-like"/>
    <property type="match status" value="1"/>
</dbReference>
<dbReference type="EMBL" id="SGPL01000283">
    <property type="protein sequence ID" value="THH14353.1"/>
    <property type="molecule type" value="Genomic_DNA"/>
</dbReference>
<dbReference type="InterPro" id="IPR009057">
    <property type="entry name" value="Homeodomain-like_sf"/>
</dbReference>
<evidence type="ECO:0000313" key="5">
    <source>
        <dbReference type="EMBL" id="THH14353.1"/>
    </source>
</evidence>
<dbReference type="OrthoDB" id="6159439at2759"/>
<feature type="domain" description="Homeobox" evidence="4">
    <location>
        <begin position="37"/>
        <end position="97"/>
    </location>
</feature>
<keyword evidence="1 2" id="KW-0371">Homeobox</keyword>
<sequence length="190" mass="21280">MRKEESIARARTKLVARSKGKPSSPQSSTTSRRSSPQSRADQGRPMTAYQLYYLLPAFLRDQCPTLSSRQGYARLVNESERRIKNWFNNRRQKWAKVLKECGEEAVRRAQAQELEDIGLCSGSSVIEDTSSPLSADALSPHLSNQRSLSSSSVTTESTQSDPDLDVIKRIRKVTPPSLEEAELLLYFASS</sequence>
<evidence type="ECO:0000256" key="1">
    <source>
        <dbReference type="PROSITE-ProRule" id="PRU00108"/>
    </source>
</evidence>
<keyword evidence="1 2" id="KW-0539">Nucleus</keyword>
<feature type="compositionally biased region" description="Low complexity" evidence="3">
    <location>
        <begin position="22"/>
        <end position="39"/>
    </location>
</feature>